<dbReference type="InterPro" id="IPR013216">
    <property type="entry name" value="Methyltransf_11"/>
</dbReference>
<sequence>MSTDLKPSAWSATASTYNSRIVQVTSQGGSALLSLLTTLRPFTPHSKTLDSGCGSGALTALLHSQCPCMEITAGDIAPGMRDQLSKRNLPIQIIPLDSTKPLVPQNLSAESFTHAVTSFMLQFIPNAPFAIKEMQTILEPGGVVGNAIWSQNLIADPWNQACRNLDPHFKPNESAFDKALKTTEDLEEAYREAGFVDITSEETELYLTFESAEDFAEFFIHSGNPPFVMMMSTWKGNVEDVRQELVRVTREHFEDGKIFMVAACTVGRKPL</sequence>
<dbReference type="AlphaFoldDB" id="A0AAI9ECH9"/>
<dbReference type="GO" id="GO:0008757">
    <property type="term" value="F:S-adenosylmethionine-dependent methyltransferase activity"/>
    <property type="evidence" value="ECO:0007669"/>
    <property type="project" value="InterPro"/>
</dbReference>
<dbReference type="Proteomes" id="UP001296104">
    <property type="component" value="Unassembled WGS sequence"/>
</dbReference>
<dbReference type="Pfam" id="PF08241">
    <property type="entry name" value="Methyltransf_11"/>
    <property type="match status" value="1"/>
</dbReference>
<keyword evidence="3" id="KW-1185">Reference proteome</keyword>
<dbReference type="EMBL" id="CAVMBE010000076">
    <property type="protein sequence ID" value="CAK4032991.1"/>
    <property type="molecule type" value="Genomic_DNA"/>
</dbReference>
<evidence type="ECO:0000313" key="3">
    <source>
        <dbReference type="Proteomes" id="UP001296104"/>
    </source>
</evidence>
<dbReference type="InterPro" id="IPR029063">
    <property type="entry name" value="SAM-dependent_MTases_sf"/>
</dbReference>
<accession>A0AAI9ECH9</accession>
<evidence type="ECO:0000259" key="1">
    <source>
        <dbReference type="Pfam" id="PF08241"/>
    </source>
</evidence>
<proteinExistence type="predicted"/>
<dbReference type="CDD" id="cd02440">
    <property type="entry name" value="AdoMet_MTases"/>
    <property type="match status" value="1"/>
</dbReference>
<comment type="caution">
    <text evidence="2">The sequence shown here is derived from an EMBL/GenBank/DDBJ whole genome shotgun (WGS) entry which is preliminary data.</text>
</comment>
<evidence type="ECO:0000313" key="2">
    <source>
        <dbReference type="EMBL" id="CAK4032991.1"/>
    </source>
</evidence>
<name>A0AAI9ECH9_9PEZI</name>
<dbReference type="SUPFAM" id="SSF53335">
    <property type="entry name" value="S-adenosyl-L-methionine-dependent methyltransferases"/>
    <property type="match status" value="1"/>
</dbReference>
<dbReference type="GO" id="GO:0032259">
    <property type="term" value="P:methylation"/>
    <property type="evidence" value="ECO:0007669"/>
    <property type="project" value="UniProtKB-KW"/>
</dbReference>
<dbReference type="PANTHER" id="PTHR43861">
    <property type="entry name" value="TRANS-ACONITATE 2-METHYLTRANSFERASE-RELATED"/>
    <property type="match status" value="1"/>
</dbReference>
<reference evidence="2" key="1">
    <citation type="submission" date="2023-11" db="EMBL/GenBank/DDBJ databases">
        <authorList>
            <person name="Alioto T."/>
            <person name="Alioto T."/>
            <person name="Gomez Garrido J."/>
        </authorList>
    </citation>
    <scope>NUCLEOTIDE SEQUENCE</scope>
</reference>
<dbReference type="Gene3D" id="3.40.50.150">
    <property type="entry name" value="Vaccinia Virus protein VP39"/>
    <property type="match status" value="1"/>
</dbReference>
<dbReference type="PANTHER" id="PTHR43861:SF1">
    <property type="entry name" value="TRANS-ACONITATE 2-METHYLTRANSFERASE"/>
    <property type="match status" value="1"/>
</dbReference>
<keyword evidence="2" id="KW-0489">Methyltransferase</keyword>
<gene>
    <name evidence="2" type="ORF">LECACI_7A008149</name>
</gene>
<feature type="domain" description="Methyltransferase type 11" evidence="1">
    <location>
        <begin position="49"/>
        <end position="144"/>
    </location>
</feature>
<organism evidence="2 3">
    <name type="scientific">Lecanosticta acicola</name>
    <dbReference type="NCBI Taxonomy" id="111012"/>
    <lineage>
        <taxon>Eukaryota</taxon>
        <taxon>Fungi</taxon>
        <taxon>Dikarya</taxon>
        <taxon>Ascomycota</taxon>
        <taxon>Pezizomycotina</taxon>
        <taxon>Dothideomycetes</taxon>
        <taxon>Dothideomycetidae</taxon>
        <taxon>Mycosphaerellales</taxon>
        <taxon>Mycosphaerellaceae</taxon>
        <taxon>Lecanosticta</taxon>
    </lineage>
</organism>
<keyword evidence="2" id="KW-0808">Transferase</keyword>
<protein>
    <submittedName>
        <fullName evidence="2">S-adenosyl-L-methionine-dependent methyltransferase</fullName>
    </submittedName>
</protein>